<dbReference type="EMBL" id="JAMZIH010008232">
    <property type="protein sequence ID" value="KAJ1672529.1"/>
    <property type="molecule type" value="Genomic_DNA"/>
</dbReference>
<organism evidence="1 2">
    <name type="scientific">Spiromyces aspiralis</name>
    <dbReference type="NCBI Taxonomy" id="68401"/>
    <lineage>
        <taxon>Eukaryota</taxon>
        <taxon>Fungi</taxon>
        <taxon>Fungi incertae sedis</taxon>
        <taxon>Zoopagomycota</taxon>
        <taxon>Kickxellomycotina</taxon>
        <taxon>Kickxellomycetes</taxon>
        <taxon>Kickxellales</taxon>
        <taxon>Kickxellaceae</taxon>
        <taxon>Spiromyces</taxon>
    </lineage>
</organism>
<evidence type="ECO:0000313" key="2">
    <source>
        <dbReference type="Proteomes" id="UP001145114"/>
    </source>
</evidence>
<gene>
    <name evidence="1" type="primary">AIP1</name>
    <name evidence="1" type="ORF">EV182_006998</name>
</gene>
<keyword evidence="2" id="KW-1185">Reference proteome</keyword>
<protein>
    <submittedName>
        <fullName evidence="1">WD40 repeat-like protein</fullName>
    </submittedName>
</protein>
<evidence type="ECO:0000313" key="1">
    <source>
        <dbReference type="EMBL" id="KAJ1672529.1"/>
    </source>
</evidence>
<reference evidence="1" key="1">
    <citation type="submission" date="2022-06" db="EMBL/GenBank/DDBJ databases">
        <title>Phylogenomic reconstructions and comparative analyses of Kickxellomycotina fungi.</title>
        <authorList>
            <person name="Reynolds N.K."/>
            <person name="Stajich J.E."/>
            <person name="Barry K."/>
            <person name="Grigoriev I.V."/>
            <person name="Crous P."/>
            <person name="Smith M.E."/>
        </authorList>
    </citation>
    <scope>NUCLEOTIDE SEQUENCE</scope>
    <source>
        <strain evidence="1">RSA 2271</strain>
    </source>
</reference>
<proteinExistence type="predicted"/>
<feature type="non-terminal residue" evidence="1">
    <location>
        <position position="1"/>
    </location>
</feature>
<accession>A0ACC1HDV4</accession>
<sequence length="317" mass="33161">SIVSVSLSGNLNVLSPDSDTPCRVIIGIQNSVTGAVLTANRCLYVSSYDGKVRMWNFDSDSVLAIPEPATFGDGSYMTHITAIAGSVENDEVAFGALDDKLHLVGKDQGDFNARTVATDSAPVSIAALGGSTFAVVLENKKAVIIADGQVAQEIEPDHATVIASHPALSLLAIGFDDGTFRIYSVSGASAKPTGVEGQPTQRQVTALAFSPSGEVLATGDAGGKVVPVNTADGTSLTPRWVFHTARITSLSWSPDGAHLASSSLDRHIAVWNKDQLGKVVRIRHTHTEGVGYVAFLSVDSLVSVGYDSGIKTWKLAL</sequence>
<comment type="caution">
    <text evidence="1">The sequence shown here is derived from an EMBL/GenBank/DDBJ whole genome shotgun (WGS) entry which is preliminary data.</text>
</comment>
<dbReference type="Proteomes" id="UP001145114">
    <property type="component" value="Unassembled WGS sequence"/>
</dbReference>
<name>A0ACC1HDV4_9FUNG</name>